<dbReference type="Proteomes" id="UP000238937">
    <property type="component" value="Unassembled WGS sequence"/>
</dbReference>
<feature type="DNA-binding region" description="H-T-H motif" evidence="2">
    <location>
        <begin position="43"/>
        <end position="62"/>
    </location>
</feature>
<dbReference type="PANTHER" id="PTHR30328:SF54">
    <property type="entry name" value="HTH-TYPE TRANSCRIPTIONAL REPRESSOR SCO4008"/>
    <property type="match status" value="1"/>
</dbReference>
<keyword evidence="5" id="KW-1185">Reference proteome</keyword>
<evidence type="ECO:0000256" key="1">
    <source>
        <dbReference type="ARBA" id="ARBA00023125"/>
    </source>
</evidence>
<dbReference type="GO" id="GO:0006355">
    <property type="term" value="P:regulation of DNA-templated transcription"/>
    <property type="evidence" value="ECO:0007669"/>
    <property type="project" value="UniProtKB-ARBA"/>
</dbReference>
<organism evidence="4 5">
    <name type="scientific">Chamaesiphon polymorphus CCALA 037</name>
    <dbReference type="NCBI Taxonomy" id="2107692"/>
    <lineage>
        <taxon>Bacteria</taxon>
        <taxon>Bacillati</taxon>
        <taxon>Cyanobacteriota</taxon>
        <taxon>Cyanophyceae</taxon>
        <taxon>Gomontiellales</taxon>
        <taxon>Chamaesiphonaceae</taxon>
        <taxon>Chamaesiphon</taxon>
    </lineage>
</organism>
<dbReference type="InterPro" id="IPR001647">
    <property type="entry name" value="HTH_TetR"/>
</dbReference>
<dbReference type="InterPro" id="IPR041474">
    <property type="entry name" value="NicS_C"/>
</dbReference>
<dbReference type="SUPFAM" id="SSF46689">
    <property type="entry name" value="Homeodomain-like"/>
    <property type="match status" value="1"/>
</dbReference>
<dbReference type="AlphaFoldDB" id="A0A2T1F6T2"/>
<reference evidence="4 5" key="1">
    <citation type="submission" date="2018-03" db="EMBL/GenBank/DDBJ databases">
        <title>The ancient ancestry and fast evolution of plastids.</title>
        <authorList>
            <person name="Moore K.R."/>
            <person name="Magnabosco C."/>
            <person name="Momper L."/>
            <person name="Gold D.A."/>
            <person name="Bosak T."/>
            <person name="Fournier G.P."/>
        </authorList>
    </citation>
    <scope>NUCLEOTIDE SEQUENCE [LARGE SCALE GENOMIC DNA]</scope>
    <source>
        <strain evidence="4 5">CCALA 037</strain>
    </source>
</reference>
<dbReference type="EMBL" id="PVWO01000672">
    <property type="protein sequence ID" value="PSB40702.1"/>
    <property type="molecule type" value="Genomic_DNA"/>
</dbReference>
<sequence length="214" mass="24040">MPVIHKQKTTKTATLSRNAEATKTQLLDAAEAEFAVTGLIAARLETIAAQTGVTKATIYYYFQSKEELYRAVLGRCLTEALEIMEQLQLDCLPPDAALVRLLEQILCCMSENPRIGSILSLEAIQNKGKYYPKQLGNLLYGTIIEILERGMMTGEFRPLEPRHTAVNIVGTCAFYFIAQENLKYMWPGKRLLGKDLLQRHTQESIDLIMAGVRN</sequence>
<dbReference type="InterPro" id="IPR050109">
    <property type="entry name" value="HTH-type_TetR-like_transc_reg"/>
</dbReference>
<dbReference type="InterPro" id="IPR009057">
    <property type="entry name" value="Homeodomain-like_sf"/>
</dbReference>
<name>A0A2T1F6T2_9CYAN</name>
<accession>A0A2T1F6T2</accession>
<dbReference type="InterPro" id="IPR036271">
    <property type="entry name" value="Tet_transcr_reg_TetR-rel_C_sf"/>
</dbReference>
<protein>
    <submittedName>
        <fullName evidence="4">TetR family transcriptional regulator</fullName>
    </submittedName>
</protein>
<dbReference type="Gene3D" id="1.10.357.10">
    <property type="entry name" value="Tetracycline Repressor, domain 2"/>
    <property type="match status" value="1"/>
</dbReference>
<comment type="caution">
    <text evidence="4">The sequence shown here is derived from an EMBL/GenBank/DDBJ whole genome shotgun (WGS) entry which is preliminary data.</text>
</comment>
<dbReference type="SUPFAM" id="SSF48498">
    <property type="entry name" value="Tetracyclin repressor-like, C-terminal domain"/>
    <property type="match status" value="1"/>
</dbReference>
<dbReference type="PANTHER" id="PTHR30328">
    <property type="entry name" value="TRANSCRIPTIONAL REPRESSOR"/>
    <property type="match status" value="1"/>
</dbReference>
<dbReference type="Pfam" id="PF00440">
    <property type="entry name" value="TetR_N"/>
    <property type="match status" value="1"/>
</dbReference>
<keyword evidence="1 2" id="KW-0238">DNA-binding</keyword>
<dbReference type="RefSeq" id="WP_106312836.1">
    <property type="nucleotide sequence ID" value="NZ_PVWO01000672.1"/>
</dbReference>
<dbReference type="Pfam" id="PF17938">
    <property type="entry name" value="TetR_C_29"/>
    <property type="match status" value="1"/>
</dbReference>
<evidence type="ECO:0000313" key="5">
    <source>
        <dbReference type="Proteomes" id="UP000238937"/>
    </source>
</evidence>
<dbReference type="GO" id="GO:0003677">
    <property type="term" value="F:DNA binding"/>
    <property type="evidence" value="ECO:0007669"/>
    <property type="project" value="UniProtKB-UniRule"/>
</dbReference>
<dbReference type="OrthoDB" id="9800152at2"/>
<proteinExistence type="predicted"/>
<dbReference type="PRINTS" id="PR00455">
    <property type="entry name" value="HTHTETR"/>
</dbReference>
<feature type="domain" description="HTH tetR-type" evidence="3">
    <location>
        <begin position="20"/>
        <end position="80"/>
    </location>
</feature>
<evidence type="ECO:0000259" key="3">
    <source>
        <dbReference type="PROSITE" id="PS50977"/>
    </source>
</evidence>
<dbReference type="PROSITE" id="PS50977">
    <property type="entry name" value="HTH_TETR_2"/>
    <property type="match status" value="1"/>
</dbReference>
<evidence type="ECO:0000313" key="4">
    <source>
        <dbReference type="EMBL" id="PSB40702.1"/>
    </source>
</evidence>
<gene>
    <name evidence="4" type="ORF">C7B77_28075</name>
</gene>
<evidence type="ECO:0000256" key="2">
    <source>
        <dbReference type="PROSITE-ProRule" id="PRU00335"/>
    </source>
</evidence>